<evidence type="ECO:0000313" key="3">
    <source>
        <dbReference type="Proteomes" id="UP001626549"/>
    </source>
</evidence>
<proteinExistence type="predicted"/>
<dbReference type="Proteomes" id="UP001626549">
    <property type="component" value="Chromosome"/>
</dbReference>
<sequence length="68" mass="8086">MRARKQSKEPSKGRRQSKNPKPEKICPVCDRPFHWRARWKNNWNEIVYCSRRCSSERGRRAKGVSSIA</sequence>
<organism evidence="2 3">
    <name type="scientific">Congregibacter brevis</name>
    <dbReference type="NCBI Taxonomy" id="3081201"/>
    <lineage>
        <taxon>Bacteria</taxon>
        <taxon>Pseudomonadati</taxon>
        <taxon>Pseudomonadota</taxon>
        <taxon>Gammaproteobacteria</taxon>
        <taxon>Cellvibrionales</taxon>
        <taxon>Halieaceae</taxon>
        <taxon>Congregibacter</taxon>
    </lineage>
</organism>
<keyword evidence="3" id="KW-1185">Reference proteome</keyword>
<reference evidence="2 3" key="1">
    <citation type="submission" date="2023-10" db="EMBL/GenBank/DDBJ databases">
        <title>Two novel species belonging to the OM43/NOR5 clade.</title>
        <authorList>
            <person name="Park M."/>
        </authorList>
    </citation>
    <scope>NUCLEOTIDE SEQUENCE [LARGE SCALE GENOMIC DNA]</scope>
    <source>
        <strain evidence="2 3">IMCC45268</strain>
    </source>
</reference>
<dbReference type="RefSeq" id="WP_407327340.1">
    <property type="nucleotide sequence ID" value="NZ_CP136865.1"/>
</dbReference>
<evidence type="ECO:0000313" key="2">
    <source>
        <dbReference type="EMBL" id="WOJ96669.1"/>
    </source>
</evidence>
<protein>
    <submittedName>
        <fullName evidence="2">DUF2256 domain-containing protein</fullName>
    </submittedName>
</protein>
<gene>
    <name evidence="2" type="ORF">R0137_15670</name>
</gene>
<evidence type="ECO:0000256" key="1">
    <source>
        <dbReference type="SAM" id="MobiDB-lite"/>
    </source>
</evidence>
<dbReference type="PANTHER" id="PTHR37463">
    <property type="entry name" value="GSL3115 PROTEIN"/>
    <property type="match status" value="1"/>
</dbReference>
<dbReference type="EMBL" id="CP136865">
    <property type="protein sequence ID" value="WOJ96669.1"/>
    <property type="molecule type" value="Genomic_DNA"/>
</dbReference>
<feature type="region of interest" description="Disordered" evidence="1">
    <location>
        <begin position="1"/>
        <end position="24"/>
    </location>
</feature>
<dbReference type="Pfam" id="PF10013">
    <property type="entry name" value="DUF2256"/>
    <property type="match status" value="1"/>
</dbReference>
<feature type="compositionally biased region" description="Basic and acidic residues" evidence="1">
    <location>
        <begin position="1"/>
        <end position="12"/>
    </location>
</feature>
<dbReference type="PANTHER" id="PTHR37463:SF1">
    <property type="entry name" value="DUF2256 DOMAIN-CONTAINING PROTEIN"/>
    <property type="match status" value="1"/>
</dbReference>
<accession>A0ABZ0IAY2</accession>
<dbReference type="InterPro" id="IPR017136">
    <property type="entry name" value="UCP037205"/>
</dbReference>
<name>A0ABZ0IAY2_9GAMM</name>